<dbReference type="EMBL" id="CP058322">
    <property type="protein sequence ID" value="QLD25297.1"/>
    <property type="molecule type" value="Genomic_DNA"/>
</dbReference>
<dbReference type="RefSeq" id="WP_178064718.1">
    <property type="nucleotide sequence ID" value="NZ_CBDRIN010000016.1"/>
</dbReference>
<dbReference type="KEGG" id="mcab:HXZ27_14645"/>
<dbReference type="AlphaFoldDB" id="A0A7H8XJS0"/>
<protein>
    <submittedName>
        <fullName evidence="1">Uncharacterized protein</fullName>
    </submittedName>
</protein>
<gene>
    <name evidence="1" type="ORF">HXZ27_14645</name>
</gene>
<dbReference type="Proteomes" id="UP000509335">
    <property type="component" value="Chromosome"/>
</dbReference>
<reference evidence="1 2" key="1">
    <citation type="submission" date="2020-07" db="EMBL/GenBank/DDBJ databases">
        <title>A bifunctional nitrone conjugated secondary metabolite targeting the ribosome.</title>
        <authorList>
            <person name="Limbrick E.M."/>
            <person name="Graf M."/>
            <person name="Derewacz D.K."/>
            <person name="Nguyen F."/>
            <person name="Spraggins J.M."/>
            <person name="Wieland M."/>
            <person name="Ynigez-Gutierrez A.E."/>
            <person name="Reisman B.J."/>
            <person name="Zinshteyn B."/>
            <person name="McCulloch K."/>
            <person name="Iverson T.M."/>
            <person name="Green R."/>
            <person name="Wilson D.N."/>
            <person name="Bachmann B.O."/>
        </authorList>
    </citation>
    <scope>NUCLEOTIDE SEQUENCE [LARGE SCALE GENOMIC DNA]</scope>
    <source>
        <strain evidence="2">aurantiaca</strain>
    </source>
</reference>
<dbReference type="GeneID" id="301311909"/>
<evidence type="ECO:0000313" key="2">
    <source>
        <dbReference type="Proteomes" id="UP000509335"/>
    </source>
</evidence>
<accession>A0A7H8XJS0</accession>
<name>A0A7H8XJS0_9ACTN</name>
<sequence length="226" mass="24367">MTVMIYATLERAIRSGSPDRVAELVRTTWLDPIANGESTLSAVRHPLGFACLPVLRDGRRGVCVHLFGERRTPVRLSVSPFHCHSWDLLSHVLYGQVGNQHVTVATGSTYRVFDTRTTAGGDRLVPTTRTVDATAGAPEHWAAGSAYELAAGHFHASTVVGGAPAATVVLGLHHPEKPDLTLGALDTPAHRLTRRLHGRAETVSLARTALDRLARDADRLTPAGRR</sequence>
<organism evidence="1 2">
    <name type="scientific">Micromonospora carbonacea</name>
    <dbReference type="NCBI Taxonomy" id="47853"/>
    <lineage>
        <taxon>Bacteria</taxon>
        <taxon>Bacillati</taxon>
        <taxon>Actinomycetota</taxon>
        <taxon>Actinomycetes</taxon>
        <taxon>Micromonosporales</taxon>
        <taxon>Micromonosporaceae</taxon>
        <taxon>Micromonospora</taxon>
    </lineage>
</organism>
<evidence type="ECO:0000313" key="1">
    <source>
        <dbReference type="EMBL" id="QLD25297.1"/>
    </source>
</evidence>
<proteinExistence type="predicted"/>